<gene>
    <name evidence="7" type="ORF">FB556_0407</name>
</gene>
<dbReference type="GO" id="GO:0030976">
    <property type="term" value="F:thiamine pyrophosphate binding"/>
    <property type="evidence" value="ECO:0007669"/>
    <property type="project" value="InterPro"/>
</dbReference>
<evidence type="ECO:0000259" key="4">
    <source>
        <dbReference type="Pfam" id="PF00205"/>
    </source>
</evidence>
<evidence type="ECO:0000313" key="8">
    <source>
        <dbReference type="Proteomes" id="UP000319746"/>
    </source>
</evidence>
<evidence type="ECO:0000313" key="7">
    <source>
        <dbReference type="EMBL" id="TQL73958.1"/>
    </source>
</evidence>
<dbReference type="Pfam" id="PF00205">
    <property type="entry name" value="TPP_enzyme_M"/>
    <property type="match status" value="1"/>
</dbReference>
<dbReference type="InterPro" id="IPR012001">
    <property type="entry name" value="Thiamin_PyroP_enz_TPP-bd_dom"/>
</dbReference>
<dbReference type="GO" id="GO:0009099">
    <property type="term" value="P:L-valine biosynthetic process"/>
    <property type="evidence" value="ECO:0007669"/>
    <property type="project" value="TreeGrafter"/>
</dbReference>
<accession>A0A543AN16</accession>
<dbReference type="Pfam" id="PF02776">
    <property type="entry name" value="TPP_enzyme_N"/>
    <property type="match status" value="1"/>
</dbReference>
<comment type="similarity">
    <text evidence="1 3">Belongs to the TPP enzyme family.</text>
</comment>
<dbReference type="InterPro" id="IPR011766">
    <property type="entry name" value="TPP_enzyme_TPP-bd"/>
</dbReference>
<protein>
    <submittedName>
        <fullName evidence="7">Acetolactate synthase-1/2/3 large subunit</fullName>
    </submittedName>
</protein>
<keyword evidence="2 3" id="KW-0786">Thiamine pyrophosphate</keyword>
<evidence type="ECO:0000256" key="3">
    <source>
        <dbReference type="RuleBase" id="RU362132"/>
    </source>
</evidence>
<dbReference type="SUPFAM" id="SSF52518">
    <property type="entry name" value="Thiamin diphosphate-binding fold (THDP-binding)"/>
    <property type="match status" value="2"/>
</dbReference>
<feature type="domain" description="Thiamine pyrophosphate enzyme N-terminal TPP-binding" evidence="6">
    <location>
        <begin position="3"/>
        <end position="121"/>
    </location>
</feature>
<dbReference type="GO" id="GO:0050660">
    <property type="term" value="F:flavin adenine dinucleotide binding"/>
    <property type="evidence" value="ECO:0007669"/>
    <property type="project" value="TreeGrafter"/>
</dbReference>
<dbReference type="Gene3D" id="3.40.50.1220">
    <property type="entry name" value="TPP-binding domain"/>
    <property type="match status" value="1"/>
</dbReference>
<dbReference type="Gene3D" id="3.40.50.970">
    <property type="match status" value="2"/>
</dbReference>
<evidence type="ECO:0000259" key="6">
    <source>
        <dbReference type="Pfam" id="PF02776"/>
    </source>
</evidence>
<dbReference type="GO" id="GO:0003984">
    <property type="term" value="F:acetolactate synthase activity"/>
    <property type="evidence" value="ECO:0007669"/>
    <property type="project" value="TreeGrafter"/>
</dbReference>
<feature type="domain" description="Thiamine pyrophosphate enzyme central" evidence="4">
    <location>
        <begin position="193"/>
        <end position="326"/>
    </location>
</feature>
<dbReference type="Proteomes" id="UP000319746">
    <property type="component" value="Unassembled WGS sequence"/>
</dbReference>
<feature type="domain" description="Thiamine pyrophosphate enzyme TPP-binding" evidence="5">
    <location>
        <begin position="394"/>
        <end position="530"/>
    </location>
</feature>
<dbReference type="InterPro" id="IPR029035">
    <property type="entry name" value="DHS-like_NAD/FAD-binding_dom"/>
</dbReference>
<dbReference type="AlphaFoldDB" id="A0A543AN16"/>
<dbReference type="InterPro" id="IPR029061">
    <property type="entry name" value="THDP-binding"/>
</dbReference>
<dbReference type="EMBL" id="VFOU01000001">
    <property type="protein sequence ID" value="TQL73958.1"/>
    <property type="molecule type" value="Genomic_DNA"/>
</dbReference>
<dbReference type="RefSeq" id="WP_246057159.1">
    <property type="nucleotide sequence ID" value="NZ_BAABAN010000017.1"/>
</dbReference>
<evidence type="ECO:0000259" key="5">
    <source>
        <dbReference type="Pfam" id="PF02775"/>
    </source>
</evidence>
<organism evidence="7 8">
    <name type="scientific">Enteractinococcus coprophilus</name>
    <dbReference type="NCBI Taxonomy" id="1027633"/>
    <lineage>
        <taxon>Bacteria</taxon>
        <taxon>Bacillati</taxon>
        <taxon>Actinomycetota</taxon>
        <taxon>Actinomycetes</taxon>
        <taxon>Micrococcales</taxon>
        <taxon>Micrococcaceae</taxon>
    </lineage>
</organism>
<dbReference type="InterPro" id="IPR012000">
    <property type="entry name" value="Thiamin_PyroP_enz_cen_dom"/>
</dbReference>
<dbReference type="CDD" id="cd07035">
    <property type="entry name" value="TPP_PYR_POX_like"/>
    <property type="match status" value="1"/>
</dbReference>
<dbReference type="GO" id="GO:0000287">
    <property type="term" value="F:magnesium ion binding"/>
    <property type="evidence" value="ECO:0007669"/>
    <property type="project" value="InterPro"/>
</dbReference>
<dbReference type="Pfam" id="PF02775">
    <property type="entry name" value="TPP_enzyme_C"/>
    <property type="match status" value="1"/>
</dbReference>
<keyword evidence="8" id="KW-1185">Reference proteome</keyword>
<dbReference type="GO" id="GO:0005948">
    <property type="term" value="C:acetolactate synthase complex"/>
    <property type="evidence" value="ECO:0007669"/>
    <property type="project" value="TreeGrafter"/>
</dbReference>
<reference evidence="7 8" key="1">
    <citation type="submission" date="2019-06" db="EMBL/GenBank/DDBJ databases">
        <title>Sequencing the genomes of 1000 actinobacteria strains.</title>
        <authorList>
            <person name="Klenk H.-P."/>
        </authorList>
    </citation>
    <scope>NUCLEOTIDE SEQUENCE [LARGE SCALE GENOMIC DNA]</scope>
    <source>
        <strain evidence="7 8">DSM 24083</strain>
    </source>
</reference>
<dbReference type="SUPFAM" id="SSF52467">
    <property type="entry name" value="DHS-like NAD/FAD-binding domain"/>
    <property type="match status" value="1"/>
</dbReference>
<evidence type="ECO:0000256" key="2">
    <source>
        <dbReference type="ARBA" id="ARBA00023052"/>
    </source>
</evidence>
<sequence length="551" mass="58175">MPTGGDLVIETLSVLGATTVFGIPGQHVLGLFDALGRSPLRLVSSRVENNAAFAADGFARVTDQPGVLIVSTGPGALTALAGLQEAYASSIPMIVIASQIPEAGLGGRRKGMLHELDDQKAAARNVTKTQHTIHHVSSIPAVLEDAWRTALTAPQGPVWVEIPQDVLLAPAPVPSPGELNVTIPQLTPHSSSVARAAEILHAARRPAIVAGGGVRRSGVAAQQALSRLAQLLDAPTACTPGGNSAFPDDHPLSLGGWVEDRYLTEVLEDADVLLAVGTSLGEVSSNYYTMQPRGQLIHIDAEPRVLESNYPGLGIRADAGLALEAILAALERSPKPTESTWHGVTSADLVHNVRRQIADRLGQQDLEHEQSIMRSIRNALPDKAHTFWDMTIAGYWAWNTWDAKQGAFHSAQGAGGIGYAFPAALGGAVGLEQRVLAVSGDGSAMYSIAELATARQHDLAVTWLIIDDGGYGILREYMQVAFGATVGTELTRPDFVALVQSFGIPATLAAPDSLADDLQAAWLATGPNVLVLQTTLKMWQPTHQISAPPEQ</sequence>
<dbReference type="PANTHER" id="PTHR18968:SF167">
    <property type="entry name" value="ACETOLACTATE SYNTHASE LARGE SUBUNIT ILVB2-RELATED"/>
    <property type="match status" value="1"/>
</dbReference>
<proteinExistence type="inferred from homology"/>
<dbReference type="InterPro" id="IPR045229">
    <property type="entry name" value="TPP_enz"/>
</dbReference>
<dbReference type="CDD" id="cd00568">
    <property type="entry name" value="TPP_enzymes"/>
    <property type="match status" value="1"/>
</dbReference>
<comment type="caution">
    <text evidence="7">The sequence shown here is derived from an EMBL/GenBank/DDBJ whole genome shotgun (WGS) entry which is preliminary data.</text>
</comment>
<name>A0A543AN16_9MICC</name>
<evidence type="ECO:0000256" key="1">
    <source>
        <dbReference type="ARBA" id="ARBA00007812"/>
    </source>
</evidence>
<dbReference type="PANTHER" id="PTHR18968">
    <property type="entry name" value="THIAMINE PYROPHOSPHATE ENZYMES"/>
    <property type="match status" value="1"/>
</dbReference>
<dbReference type="GO" id="GO:0009097">
    <property type="term" value="P:isoleucine biosynthetic process"/>
    <property type="evidence" value="ECO:0007669"/>
    <property type="project" value="TreeGrafter"/>
</dbReference>